<evidence type="ECO:0000256" key="3">
    <source>
        <dbReference type="ARBA" id="ARBA00022434"/>
    </source>
</evidence>
<dbReference type="Gene3D" id="1.20.1260.10">
    <property type="match status" value="1"/>
</dbReference>
<evidence type="ECO:0000256" key="5">
    <source>
        <dbReference type="ARBA" id="ARBA00023002"/>
    </source>
</evidence>
<dbReference type="EMBL" id="JRMW01000035">
    <property type="protein sequence ID" value="KGF03927.1"/>
    <property type="molecule type" value="Genomic_DNA"/>
</dbReference>
<feature type="binding site" evidence="8">
    <location>
        <position position="51"/>
    </location>
    <ligand>
        <name>Fe cation</name>
        <dbReference type="ChEBI" id="CHEBI:24875"/>
        <label>1</label>
    </ligand>
</feature>
<accession>A0A095YBE7</accession>
<feature type="binding site" evidence="8">
    <location>
        <position position="92"/>
    </location>
    <ligand>
        <name>Fe cation</name>
        <dbReference type="ChEBI" id="CHEBI:24875"/>
        <label>1</label>
    </ligand>
</feature>
<keyword evidence="5" id="KW-0560">Oxidoreductase</keyword>
<dbReference type="InterPro" id="IPR009040">
    <property type="entry name" value="Ferritin-like_diiron"/>
</dbReference>
<protein>
    <recommendedName>
        <fullName evidence="9">Ferritin</fullName>
        <ecNumber evidence="9">1.16.3.2</ecNumber>
    </recommendedName>
</protein>
<evidence type="ECO:0000256" key="9">
    <source>
        <dbReference type="RuleBase" id="RU361145"/>
    </source>
</evidence>
<evidence type="ECO:0000313" key="12">
    <source>
        <dbReference type="Proteomes" id="UP000029579"/>
    </source>
</evidence>
<dbReference type="InterPro" id="IPR012347">
    <property type="entry name" value="Ferritin-like"/>
</dbReference>
<comment type="catalytic activity">
    <reaction evidence="7 9">
        <text>4 Fe(2+) + O2 + 6 H2O = 4 iron(III) oxide-hydroxide + 12 H(+)</text>
        <dbReference type="Rhea" id="RHEA:11972"/>
        <dbReference type="ChEBI" id="CHEBI:15377"/>
        <dbReference type="ChEBI" id="CHEBI:15378"/>
        <dbReference type="ChEBI" id="CHEBI:15379"/>
        <dbReference type="ChEBI" id="CHEBI:29033"/>
        <dbReference type="ChEBI" id="CHEBI:78619"/>
        <dbReference type="EC" id="1.16.3.2"/>
    </reaction>
</comment>
<comment type="similarity">
    <text evidence="2 9">Belongs to the ferritin family. Prokaryotic subfamily.</text>
</comment>
<sequence>MSKVLDLLNEQMNFEYESAYIYKAMAAYTDRLELDGFTHWFDSQVKEEIEHGEAIKHFLQEVGYDVRYKAIAEPQYDYESLVDVFKAALAHEKEVSRRIYEIAELAKEEDLRVFSFIKGFIDEQVEEEDTVGKIVTRLERINGNWGGIYILDHEFGYRK</sequence>
<dbReference type="Pfam" id="PF00210">
    <property type="entry name" value="Ferritin"/>
    <property type="match status" value="1"/>
</dbReference>
<dbReference type="EC" id="1.16.3.2" evidence="9"/>
<evidence type="ECO:0000256" key="7">
    <source>
        <dbReference type="ARBA" id="ARBA00048035"/>
    </source>
</evidence>
<dbReference type="InterPro" id="IPR009078">
    <property type="entry name" value="Ferritin-like_SF"/>
</dbReference>
<dbReference type="GO" id="GO:0008199">
    <property type="term" value="F:ferric iron binding"/>
    <property type="evidence" value="ECO:0007669"/>
    <property type="project" value="InterPro"/>
</dbReference>
<dbReference type="AlphaFoldDB" id="A0A095YBE7"/>
<evidence type="ECO:0000256" key="6">
    <source>
        <dbReference type="ARBA" id="ARBA00023004"/>
    </source>
</evidence>
<dbReference type="GO" id="GO:0004322">
    <property type="term" value="F:ferroxidase activity"/>
    <property type="evidence" value="ECO:0007669"/>
    <property type="project" value="TreeGrafter"/>
</dbReference>
<name>A0A095YBE7_9FIRM</name>
<feature type="binding site" evidence="8">
    <location>
        <position position="124"/>
    </location>
    <ligand>
        <name>Fe cation</name>
        <dbReference type="ChEBI" id="CHEBI:24875"/>
        <label>1</label>
    </ligand>
</feature>
<evidence type="ECO:0000256" key="4">
    <source>
        <dbReference type="ARBA" id="ARBA00022723"/>
    </source>
</evidence>
<dbReference type="PANTHER" id="PTHR11431:SF127">
    <property type="entry name" value="BACTERIAL NON-HEME FERRITIN"/>
    <property type="match status" value="1"/>
</dbReference>
<dbReference type="RefSeq" id="WP_037327837.1">
    <property type="nucleotide sequence ID" value="NZ_JRMW01000035.1"/>
</dbReference>
<dbReference type="CDD" id="cd01055">
    <property type="entry name" value="Nonheme_Ferritin"/>
    <property type="match status" value="1"/>
</dbReference>
<dbReference type="GO" id="GO:0006879">
    <property type="term" value="P:intracellular iron ion homeostasis"/>
    <property type="evidence" value="ECO:0007669"/>
    <property type="project" value="UniProtKB-KW"/>
</dbReference>
<feature type="binding site" evidence="8">
    <location>
        <position position="15"/>
    </location>
    <ligand>
        <name>Fe cation</name>
        <dbReference type="ChEBI" id="CHEBI:24875"/>
        <label>1</label>
    </ligand>
</feature>
<dbReference type="GO" id="GO:0008198">
    <property type="term" value="F:ferrous iron binding"/>
    <property type="evidence" value="ECO:0007669"/>
    <property type="project" value="TreeGrafter"/>
</dbReference>
<dbReference type="Proteomes" id="UP000029579">
    <property type="component" value="Unassembled WGS sequence"/>
</dbReference>
<feature type="binding site" evidence="8">
    <location>
        <position position="48"/>
    </location>
    <ligand>
        <name>Fe cation</name>
        <dbReference type="ChEBI" id="CHEBI:24875"/>
        <label>1</label>
    </ligand>
</feature>
<evidence type="ECO:0000313" key="11">
    <source>
        <dbReference type="EMBL" id="KGF03927.1"/>
    </source>
</evidence>
<keyword evidence="9" id="KW-0963">Cytoplasm</keyword>
<dbReference type="PANTHER" id="PTHR11431">
    <property type="entry name" value="FERRITIN"/>
    <property type="match status" value="1"/>
</dbReference>
<comment type="caution">
    <text evidence="11">The sequence shown here is derived from an EMBL/GenBank/DDBJ whole genome shotgun (WGS) entry which is preliminary data.</text>
</comment>
<feature type="domain" description="Ferritin-like diiron" evidence="10">
    <location>
        <begin position="1"/>
        <end position="142"/>
    </location>
</feature>
<dbReference type="GO" id="GO:0006826">
    <property type="term" value="P:iron ion transport"/>
    <property type="evidence" value="ECO:0007669"/>
    <property type="project" value="InterPro"/>
</dbReference>
<comment type="subcellular location">
    <subcellularLocation>
        <location evidence="9">Cytoplasm</location>
    </subcellularLocation>
</comment>
<dbReference type="eggNOG" id="COG1528">
    <property type="taxonomic scope" value="Bacteria"/>
</dbReference>
<gene>
    <name evidence="11" type="ORF">HMPREF1630_05665</name>
</gene>
<dbReference type="InterPro" id="IPR008331">
    <property type="entry name" value="Ferritin_DPS_dom"/>
</dbReference>
<dbReference type="InterPro" id="IPR001519">
    <property type="entry name" value="Ferritin"/>
</dbReference>
<reference evidence="11 12" key="1">
    <citation type="submission" date="2014-07" db="EMBL/GenBank/DDBJ databases">
        <authorList>
            <person name="McCorrison J."/>
            <person name="Sanka R."/>
            <person name="Torralba M."/>
            <person name="Gillis M."/>
            <person name="Haft D.H."/>
            <person name="Methe B."/>
            <person name="Sutton G."/>
            <person name="Nelson K.E."/>
        </authorList>
    </citation>
    <scope>NUCLEOTIDE SEQUENCE [LARGE SCALE GENOMIC DNA]</scope>
    <source>
        <strain evidence="11 12">S7-1-13</strain>
    </source>
</reference>
<evidence type="ECO:0000256" key="1">
    <source>
        <dbReference type="ARBA" id="ARBA00002485"/>
    </source>
</evidence>
<dbReference type="GO" id="GO:0005829">
    <property type="term" value="C:cytosol"/>
    <property type="evidence" value="ECO:0007669"/>
    <property type="project" value="TreeGrafter"/>
</dbReference>
<dbReference type="PROSITE" id="PS50905">
    <property type="entry name" value="FERRITIN_LIKE"/>
    <property type="match status" value="1"/>
</dbReference>
<keyword evidence="4 8" id="KW-0479">Metal-binding</keyword>
<evidence type="ECO:0000259" key="10">
    <source>
        <dbReference type="PROSITE" id="PS50905"/>
    </source>
</evidence>
<evidence type="ECO:0000256" key="8">
    <source>
        <dbReference type="PIRSR" id="PIRSR601519-1"/>
    </source>
</evidence>
<dbReference type="InterPro" id="IPR041719">
    <property type="entry name" value="Ferritin_prok"/>
</dbReference>
<dbReference type="SUPFAM" id="SSF47240">
    <property type="entry name" value="Ferritin-like"/>
    <property type="match status" value="1"/>
</dbReference>
<evidence type="ECO:0000256" key="2">
    <source>
        <dbReference type="ARBA" id="ARBA00006950"/>
    </source>
</evidence>
<organism evidence="11 12">
    <name type="scientific">Anaerococcus lactolyticus S7-1-13</name>
    <dbReference type="NCBI Taxonomy" id="1284686"/>
    <lineage>
        <taxon>Bacteria</taxon>
        <taxon>Bacillati</taxon>
        <taxon>Bacillota</taxon>
        <taxon>Tissierellia</taxon>
        <taxon>Tissierellales</taxon>
        <taxon>Peptoniphilaceae</taxon>
        <taxon>Anaerococcus</taxon>
    </lineage>
</organism>
<keyword evidence="3 9" id="KW-0409">Iron storage</keyword>
<dbReference type="OrthoDB" id="9801481at2"/>
<proteinExistence type="inferred from homology"/>
<comment type="function">
    <text evidence="1 9">Iron-storage protein.</text>
</comment>
<keyword evidence="6 8" id="KW-0408">Iron</keyword>